<dbReference type="GO" id="GO:0016042">
    <property type="term" value="P:lipid catabolic process"/>
    <property type="evidence" value="ECO:0007669"/>
    <property type="project" value="UniProtKB-KW"/>
</dbReference>
<evidence type="ECO:0000256" key="4">
    <source>
        <dbReference type="PROSITE-ProRule" id="PRU01161"/>
    </source>
</evidence>
<comment type="domain">
    <text evidence="5">The nitrogen atoms of the two glycine residues in the GGXR motif define the oxyanion hole, and stabilize the oxyanion that forms during the nucleophilic attack by the catalytic serine during substrate cleavage.</text>
</comment>
<organism evidence="7 8">
    <name type="scientific">Acer negundo</name>
    <name type="common">Box elder</name>
    <dbReference type="NCBI Taxonomy" id="4023"/>
    <lineage>
        <taxon>Eukaryota</taxon>
        <taxon>Viridiplantae</taxon>
        <taxon>Streptophyta</taxon>
        <taxon>Embryophyta</taxon>
        <taxon>Tracheophyta</taxon>
        <taxon>Spermatophyta</taxon>
        <taxon>Magnoliopsida</taxon>
        <taxon>eudicotyledons</taxon>
        <taxon>Gunneridae</taxon>
        <taxon>Pentapetalae</taxon>
        <taxon>rosids</taxon>
        <taxon>malvids</taxon>
        <taxon>Sapindales</taxon>
        <taxon>Sapindaceae</taxon>
        <taxon>Hippocastanoideae</taxon>
        <taxon>Acereae</taxon>
        <taxon>Acer</taxon>
    </lineage>
</organism>
<evidence type="ECO:0000256" key="1">
    <source>
        <dbReference type="ARBA" id="ARBA00010240"/>
    </source>
</evidence>
<evidence type="ECO:0000256" key="5">
    <source>
        <dbReference type="RuleBase" id="RU361262"/>
    </source>
</evidence>
<feature type="domain" description="PNPLA" evidence="6">
    <location>
        <begin position="22"/>
        <end position="110"/>
    </location>
</feature>
<dbReference type="EC" id="3.1.1.-" evidence="5"/>
<dbReference type="AlphaFoldDB" id="A0AAD5NJW8"/>
<reference evidence="7" key="2">
    <citation type="submission" date="2023-02" db="EMBL/GenBank/DDBJ databases">
        <authorList>
            <person name="Swenson N.G."/>
            <person name="Wegrzyn J.L."/>
            <person name="Mcevoy S.L."/>
        </authorList>
    </citation>
    <scope>NUCLEOTIDE SEQUENCE</scope>
    <source>
        <strain evidence="7">91603</strain>
        <tissue evidence="7">Leaf</tissue>
    </source>
</reference>
<name>A0AAD5NJW8_ACENE</name>
<evidence type="ECO:0000256" key="3">
    <source>
        <dbReference type="ARBA" id="ARBA00023098"/>
    </source>
</evidence>
<comment type="similarity">
    <text evidence="1 5">Belongs to the patatin family.</text>
</comment>
<dbReference type="GO" id="GO:0047372">
    <property type="term" value="F:monoacylglycerol lipase activity"/>
    <property type="evidence" value="ECO:0007669"/>
    <property type="project" value="TreeGrafter"/>
</dbReference>
<keyword evidence="2 5" id="KW-0442">Lipid degradation</keyword>
<dbReference type="SUPFAM" id="SSF52151">
    <property type="entry name" value="FabD/lysophospholipase-like"/>
    <property type="match status" value="1"/>
</dbReference>
<keyword evidence="3 5" id="KW-0443">Lipid metabolism</keyword>
<sequence length="110" mass="11860">MDRRISSLKIQPPKYGKLITVLSLDGGGIRGIISGVILAQLESHLQELDDDKDARLADYFDVIAGTSTGGLITALLTAPDENGRPISAAEDIVPFYFNNGPDIFPQTSSW</sequence>
<keyword evidence="5" id="KW-0378">Hydrolase</keyword>
<dbReference type="Pfam" id="PF01734">
    <property type="entry name" value="Patatin"/>
    <property type="match status" value="1"/>
</dbReference>
<dbReference type="PROSITE" id="PS51635">
    <property type="entry name" value="PNPLA"/>
    <property type="match status" value="1"/>
</dbReference>
<comment type="function">
    <text evidence="5">Lipolytic acyl hydrolase (LAH).</text>
</comment>
<comment type="caution">
    <text evidence="7">The sequence shown here is derived from an EMBL/GenBank/DDBJ whole genome shotgun (WGS) entry which is preliminary data.</text>
</comment>
<dbReference type="GO" id="GO:0004620">
    <property type="term" value="F:phospholipase activity"/>
    <property type="evidence" value="ECO:0007669"/>
    <property type="project" value="TreeGrafter"/>
</dbReference>
<feature type="short sequence motif" description="GXGXXG" evidence="4">
    <location>
        <begin position="26"/>
        <end position="31"/>
    </location>
</feature>
<feature type="short sequence motif" description="GXSXG" evidence="4">
    <location>
        <begin position="65"/>
        <end position="69"/>
    </location>
</feature>
<dbReference type="PANTHER" id="PTHR32176:SF92">
    <property type="entry name" value="XYLOSE ISOMERASE"/>
    <property type="match status" value="1"/>
</dbReference>
<dbReference type="Gene3D" id="3.40.1090.10">
    <property type="entry name" value="Cytosolic phospholipase A2 catalytic domain"/>
    <property type="match status" value="1"/>
</dbReference>
<comment type="caution">
    <text evidence="4">Lacks conserved residue(s) required for the propagation of feature annotation.</text>
</comment>
<dbReference type="EMBL" id="JAJSOW010000105">
    <property type="protein sequence ID" value="KAI9165166.1"/>
    <property type="molecule type" value="Genomic_DNA"/>
</dbReference>
<accession>A0AAD5NJW8</accession>
<protein>
    <recommendedName>
        <fullName evidence="5">Patatin</fullName>
        <ecNumber evidence="5">3.1.1.-</ecNumber>
    </recommendedName>
</protein>
<evidence type="ECO:0000313" key="7">
    <source>
        <dbReference type="EMBL" id="KAI9165166.1"/>
    </source>
</evidence>
<evidence type="ECO:0000259" key="6">
    <source>
        <dbReference type="PROSITE" id="PS51635"/>
    </source>
</evidence>
<dbReference type="Proteomes" id="UP001064489">
    <property type="component" value="Chromosome 10"/>
</dbReference>
<proteinExistence type="inferred from homology"/>
<reference evidence="7" key="1">
    <citation type="journal article" date="2022" name="Plant J.">
        <title>Strategies of tolerance reflected in two North American maple genomes.</title>
        <authorList>
            <person name="McEvoy S.L."/>
            <person name="Sezen U.U."/>
            <person name="Trouern-Trend A."/>
            <person name="McMahon S.M."/>
            <person name="Schaberg P.G."/>
            <person name="Yang J."/>
            <person name="Wegrzyn J.L."/>
            <person name="Swenson N.G."/>
        </authorList>
    </citation>
    <scope>NUCLEOTIDE SEQUENCE</scope>
    <source>
        <strain evidence="7">91603</strain>
    </source>
</reference>
<dbReference type="PANTHER" id="PTHR32176">
    <property type="entry name" value="XYLOSE ISOMERASE"/>
    <property type="match status" value="1"/>
</dbReference>
<gene>
    <name evidence="7" type="ORF">LWI28_008891</name>
</gene>
<keyword evidence="8" id="KW-1185">Reference proteome</keyword>
<evidence type="ECO:0000256" key="2">
    <source>
        <dbReference type="ARBA" id="ARBA00022963"/>
    </source>
</evidence>
<evidence type="ECO:0000313" key="8">
    <source>
        <dbReference type="Proteomes" id="UP001064489"/>
    </source>
</evidence>
<dbReference type="InterPro" id="IPR016035">
    <property type="entry name" value="Acyl_Trfase/lysoPLipase"/>
</dbReference>
<dbReference type="InterPro" id="IPR002641">
    <property type="entry name" value="PNPLA_dom"/>
</dbReference>